<feature type="transmembrane region" description="Helical" evidence="5">
    <location>
        <begin position="230"/>
        <end position="256"/>
    </location>
</feature>
<keyword evidence="6" id="KW-0732">Signal</keyword>
<gene>
    <name evidence="7" type="ORF">CKM354_000819000</name>
</gene>
<dbReference type="RefSeq" id="XP_044659493.1">
    <property type="nucleotide sequence ID" value="XM_044803558.1"/>
</dbReference>
<evidence type="ECO:0000256" key="1">
    <source>
        <dbReference type="ARBA" id="ARBA00022679"/>
    </source>
</evidence>
<dbReference type="Gene3D" id="3.40.50.300">
    <property type="entry name" value="P-loop containing nucleotide triphosphate hydrolases"/>
    <property type="match status" value="1"/>
</dbReference>
<dbReference type="PRINTS" id="PR00094">
    <property type="entry name" value="ADENYLTKNASE"/>
</dbReference>
<sequence length="732" mass="81175">MSLTTRSQLLLLLFASLVIAVPVISIPQLLGRQLSSSNVGEEKTPATPEGFLRAQWNNPKETLSVLLIIGGDIVQKAIAQMTGVMYLQVRKRTSTHERGDAAAAGTNHSTAPTNDTVLEDSPTVDNGETEDPSSSNGIAVTDQFITETSDLGGKEEGPDSGPALGPNTEARTLPRGHSASEKTALKPQKGVNKAMRSTAQPDTEESPVPLLKFVCLPRSSPPQESEPEHYWKLGLTPVAFSFGWVGFAFTSLISVLGEGLLMPQTDTPATVINLVSGTMKTNESWVLGRLVRDLGMSPILRKDAATSQSRSEHGSSTVYMYKTKKGAGYPRIGRLWLAAVIIVVQFVISSIPIWDPRRTRDERNWIILMITAAGTVLAILASSIPQWQLEKFRAARNTKGSFILTKGNGHLYSYVLLNPNDSKQSMNLEHLAVVRPEDLRSVYTKVVVPLLALCWVFLLLCVGGLENDTWYLFAVGLLGMIQNIVLAIVGRSPDTHGLPIEPATDGDDCIIRDRKVMRMLKKAEMVRPYVGIRLKRVYFEDTYLNPDEKQYWARQERTASVREARRVKLGLELLTLQTETEGDEKLQYDEEKDYIHRAKIVFLLGAPGSGKGLRCKIIRDEKDYHHLSVGDLLRSLCVVESLPDEARAGLSRKELQAYLDSDELLPAAKIVQILRYQIIAASFNGKKRFIIDGFPRSEEMAAVFAQDVSKHICDRFIDQADEVRSRLRHPHE</sequence>
<evidence type="ECO:0000313" key="7">
    <source>
        <dbReference type="EMBL" id="GIZ45006.1"/>
    </source>
</evidence>
<dbReference type="GeneID" id="68293765"/>
<evidence type="ECO:0000256" key="4">
    <source>
        <dbReference type="SAM" id="MobiDB-lite"/>
    </source>
</evidence>
<evidence type="ECO:0000256" key="5">
    <source>
        <dbReference type="SAM" id="Phobius"/>
    </source>
</evidence>
<evidence type="ECO:0008006" key="9">
    <source>
        <dbReference type="Google" id="ProtNLM"/>
    </source>
</evidence>
<dbReference type="GO" id="GO:0006139">
    <property type="term" value="P:nucleobase-containing compound metabolic process"/>
    <property type="evidence" value="ECO:0007669"/>
    <property type="project" value="InterPro"/>
</dbReference>
<dbReference type="PANTHER" id="PTHR23359">
    <property type="entry name" value="NUCLEOTIDE KINASE"/>
    <property type="match status" value="1"/>
</dbReference>
<keyword evidence="8" id="KW-1185">Reference proteome</keyword>
<feature type="compositionally biased region" description="Polar residues" evidence="4">
    <location>
        <begin position="132"/>
        <end position="149"/>
    </location>
</feature>
<keyword evidence="5" id="KW-0812">Transmembrane</keyword>
<keyword evidence="5" id="KW-1133">Transmembrane helix</keyword>
<dbReference type="Proteomes" id="UP000825890">
    <property type="component" value="Unassembled WGS sequence"/>
</dbReference>
<protein>
    <recommendedName>
        <fullName evidence="9">Adenylate kinase</fullName>
    </recommendedName>
</protein>
<dbReference type="InterPro" id="IPR027417">
    <property type="entry name" value="P-loop_NTPase"/>
</dbReference>
<evidence type="ECO:0000256" key="6">
    <source>
        <dbReference type="SAM" id="SignalP"/>
    </source>
</evidence>
<dbReference type="SUPFAM" id="SSF52540">
    <property type="entry name" value="P-loop containing nucleoside triphosphate hydrolases"/>
    <property type="match status" value="1"/>
</dbReference>
<accession>A0A9P3CME2</accession>
<organism evidence="7 8">
    <name type="scientific">Cercospora kikuchii</name>
    <dbReference type="NCBI Taxonomy" id="84275"/>
    <lineage>
        <taxon>Eukaryota</taxon>
        <taxon>Fungi</taxon>
        <taxon>Dikarya</taxon>
        <taxon>Ascomycota</taxon>
        <taxon>Pezizomycotina</taxon>
        <taxon>Dothideomycetes</taxon>
        <taxon>Dothideomycetidae</taxon>
        <taxon>Mycosphaerellales</taxon>
        <taxon>Mycosphaerellaceae</taxon>
        <taxon>Cercospora</taxon>
    </lineage>
</organism>
<name>A0A9P3CME2_9PEZI</name>
<dbReference type="InterPro" id="IPR000850">
    <property type="entry name" value="Adenylat/UMP-CMP_kin"/>
</dbReference>
<keyword evidence="3" id="KW-0418">Kinase</keyword>
<feature type="compositionally biased region" description="Polar residues" evidence="4">
    <location>
        <begin position="106"/>
        <end position="116"/>
    </location>
</feature>
<keyword evidence="2" id="KW-0547">Nucleotide-binding</keyword>
<dbReference type="EMBL" id="BOLY01000005">
    <property type="protein sequence ID" value="GIZ45006.1"/>
    <property type="molecule type" value="Genomic_DNA"/>
</dbReference>
<feature type="chain" id="PRO_5040402385" description="Adenylate kinase" evidence="6">
    <location>
        <begin position="21"/>
        <end position="732"/>
    </location>
</feature>
<keyword evidence="1" id="KW-0808">Transferase</keyword>
<evidence type="ECO:0000256" key="2">
    <source>
        <dbReference type="ARBA" id="ARBA00022741"/>
    </source>
</evidence>
<feature type="signal peptide" evidence="6">
    <location>
        <begin position="1"/>
        <end position="20"/>
    </location>
</feature>
<evidence type="ECO:0000256" key="3">
    <source>
        <dbReference type="ARBA" id="ARBA00022777"/>
    </source>
</evidence>
<dbReference type="Pfam" id="PF00406">
    <property type="entry name" value="ADK"/>
    <property type="match status" value="1"/>
</dbReference>
<feature type="transmembrane region" description="Helical" evidence="5">
    <location>
        <begin position="365"/>
        <end position="384"/>
    </location>
</feature>
<feature type="region of interest" description="Disordered" evidence="4">
    <location>
        <begin position="97"/>
        <end position="206"/>
    </location>
</feature>
<proteinExistence type="predicted"/>
<comment type="caution">
    <text evidence="7">The sequence shown here is derived from an EMBL/GenBank/DDBJ whole genome shotgun (WGS) entry which is preliminary data.</text>
</comment>
<feature type="transmembrane region" description="Helical" evidence="5">
    <location>
        <begin position="335"/>
        <end position="353"/>
    </location>
</feature>
<dbReference type="OrthoDB" id="1937642at2759"/>
<keyword evidence="5" id="KW-0472">Membrane</keyword>
<dbReference type="GO" id="GO:0019205">
    <property type="term" value="F:nucleobase-containing compound kinase activity"/>
    <property type="evidence" value="ECO:0007669"/>
    <property type="project" value="InterPro"/>
</dbReference>
<dbReference type="GO" id="GO:0005524">
    <property type="term" value="F:ATP binding"/>
    <property type="evidence" value="ECO:0007669"/>
    <property type="project" value="InterPro"/>
</dbReference>
<evidence type="ECO:0000313" key="8">
    <source>
        <dbReference type="Proteomes" id="UP000825890"/>
    </source>
</evidence>
<feature type="transmembrane region" description="Helical" evidence="5">
    <location>
        <begin position="471"/>
        <end position="489"/>
    </location>
</feature>
<feature type="transmembrane region" description="Helical" evidence="5">
    <location>
        <begin position="446"/>
        <end position="465"/>
    </location>
</feature>
<dbReference type="AlphaFoldDB" id="A0A9P3CME2"/>
<reference evidence="7 8" key="1">
    <citation type="submission" date="2021-01" db="EMBL/GenBank/DDBJ databases">
        <title>Cercospora kikuchii MAFF 305040 whole genome shotgun sequence.</title>
        <authorList>
            <person name="Kashiwa T."/>
            <person name="Suzuki T."/>
        </authorList>
    </citation>
    <scope>NUCLEOTIDE SEQUENCE [LARGE SCALE GENOMIC DNA]</scope>
    <source>
        <strain evidence="7 8">MAFF 305040</strain>
    </source>
</reference>